<protein>
    <submittedName>
        <fullName evidence="2">Uncharacterized protein</fullName>
    </submittedName>
</protein>
<dbReference type="EMBL" id="CP136891">
    <property type="protein sequence ID" value="WOK97461.1"/>
    <property type="molecule type" value="Genomic_DNA"/>
</dbReference>
<feature type="region of interest" description="Disordered" evidence="1">
    <location>
        <begin position="187"/>
        <end position="273"/>
    </location>
</feature>
<evidence type="ECO:0000256" key="1">
    <source>
        <dbReference type="SAM" id="MobiDB-lite"/>
    </source>
</evidence>
<reference evidence="2 3" key="1">
    <citation type="submission" date="2023-10" db="EMBL/GenBank/DDBJ databases">
        <title>Chromosome-scale genome assembly provides insights into flower coloration mechanisms of Canna indica.</title>
        <authorList>
            <person name="Li C."/>
        </authorList>
    </citation>
    <scope>NUCLEOTIDE SEQUENCE [LARGE SCALE GENOMIC DNA]</scope>
    <source>
        <tissue evidence="2">Flower</tissue>
    </source>
</reference>
<organism evidence="2 3">
    <name type="scientific">Canna indica</name>
    <name type="common">Indian-shot</name>
    <dbReference type="NCBI Taxonomy" id="4628"/>
    <lineage>
        <taxon>Eukaryota</taxon>
        <taxon>Viridiplantae</taxon>
        <taxon>Streptophyta</taxon>
        <taxon>Embryophyta</taxon>
        <taxon>Tracheophyta</taxon>
        <taxon>Spermatophyta</taxon>
        <taxon>Magnoliopsida</taxon>
        <taxon>Liliopsida</taxon>
        <taxon>Zingiberales</taxon>
        <taxon>Cannaceae</taxon>
        <taxon>Canna</taxon>
    </lineage>
</organism>
<accession>A0AAQ3JWR9</accession>
<proteinExistence type="predicted"/>
<evidence type="ECO:0000313" key="2">
    <source>
        <dbReference type="EMBL" id="WOK97461.1"/>
    </source>
</evidence>
<name>A0AAQ3JWR9_9LILI</name>
<feature type="region of interest" description="Disordered" evidence="1">
    <location>
        <begin position="53"/>
        <end position="72"/>
    </location>
</feature>
<evidence type="ECO:0000313" key="3">
    <source>
        <dbReference type="Proteomes" id="UP001327560"/>
    </source>
</evidence>
<sequence length="424" mass="43493">MGDKAAVGVVDDMAEGMQCMDHPYRSNPGGVCAFCLQEKLGKLVSSSKTTPFFSLQPPSSSSSSPASFRSDAGAPGGAGLALGVELASAHSRASSAAGARWPRISFLAATHRKKKKSGGGGGRKVMAAVATTTSFTAAAANDSGAMLKRSKSAAPRAAAAYHGIGDPGVADSPRKKSFWSFLYLSATSSTTPSSSDAINGSSNVNRRRSTSSSSLTGDGDVAKQRQPGVVDAAGGATRRPEAVRDEPESPNGSQASSSFGRKVSRSRSVGCGSRSFSSDFLERISTGFGDCTLRRVESHRESKSKIALHLDPDGDPQRSTMKERVKCGGLFGGFGMMHSAYWLSAAPADEGFSSSRLSAATPASSAAVHGGRSRSWGWAFASPMRAFKPYSTSSSAALTNDVISSINASNKMANGGGSGGGTAK</sequence>
<feature type="compositionally biased region" description="Low complexity" evidence="1">
    <location>
        <begin position="187"/>
        <end position="214"/>
    </location>
</feature>
<dbReference type="AlphaFoldDB" id="A0AAQ3JWR9"/>
<feature type="compositionally biased region" description="Basic and acidic residues" evidence="1">
    <location>
        <begin position="238"/>
        <end position="247"/>
    </location>
</feature>
<keyword evidence="3" id="KW-1185">Reference proteome</keyword>
<gene>
    <name evidence="2" type="ORF">Cni_G06169</name>
</gene>
<dbReference type="PANTHER" id="PTHR34460">
    <property type="entry name" value="VITELLOGENIN-LIKE PROTEIN"/>
    <property type="match status" value="1"/>
</dbReference>
<feature type="compositionally biased region" description="Low complexity" evidence="1">
    <location>
        <begin position="256"/>
        <end position="273"/>
    </location>
</feature>
<dbReference type="Proteomes" id="UP001327560">
    <property type="component" value="Chromosome 2"/>
</dbReference>
<dbReference type="PANTHER" id="PTHR34460:SF2">
    <property type="entry name" value="OS04G0405500 PROTEIN"/>
    <property type="match status" value="1"/>
</dbReference>